<keyword evidence="3" id="KW-0560">Oxidoreductase</keyword>
<dbReference type="InterPro" id="IPR051821">
    <property type="entry name" value="Asp/Asn_beta-hydroxylase"/>
</dbReference>
<feature type="domain" description="Aspartyl/asparaginy/proline hydroxylase" evidence="5">
    <location>
        <begin position="182"/>
        <end position="306"/>
    </location>
</feature>
<comment type="similarity">
    <text evidence="1">Belongs to the aspartyl/asparaginyl beta-hydroxylase family.</text>
</comment>
<dbReference type="Proteomes" id="UP000287033">
    <property type="component" value="Unassembled WGS sequence"/>
</dbReference>
<accession>A0A401RJ62</accession>
<dbReference type="InterPro" id="IPR027443">
    <property type="entry name" value="IPNS-like_sf"/>
</dbReference>
<dbReference type="InterPro" id="IPR007803">
    <property type="entry name" value="Asp/Arg/Pro-Hydrxlase"/>
</dbReference>
<dbReference type="PANTHER" id="PTHR46332:SF5">
    <property type="entry name" value="ASPARTATE BETA-HYDROXYLASE DOMAIN CONTAINING 2"/>
    <property type="match status" value="1"/>
</dbReference>
<evidence type="ECO:0000256" key="3">
    <source>
        <dbReference type="ARBA" id="ARBA00023002"/>
    </source>
</evidence>
<evidence type="ECO:0000256" key="4">
    <source>
        <dbReference type="SAM" id="MobiDB-lite"/>
    </source>
</evidence>
<dbReference type="PANTHER" id="PTHR46332">
    <property type="entry name" value="ASPARTATE BETA-HYDROXYLASE DOMAIN-CONTAINING PROTEIN 2"/>
    <property type="match status" value="1"/>
</dbReference>
<evidence type="ECO:0000259" key="5">
    <source>
        <dbReference type="Pfam" id="PF05118"/>
    </source>
</evidence>
<evidence type="ECO:0000313" key="6">
    <source>
        <dbReference type="EMBL" id="GCC18198.1"/>
    </source>
</evidence>
<feature type="compositionally biased region" description="Pro residues" evidence="4">
    <location>
        <begin position="89"/>
        <end position="99"/>
    </location>
</feature>
<dbReference type="GO" id="GO:0016020">
    <property type="term" value="C:membrane"/>
    <property type="evidence" value="ECO:0007669"/>
    <property type="project" value="TreeGrafter"/>
</dbReference>
<name>A0A401RJ62_CHIPU</name>
<dbReference type="GO" id="GO:0051213">
    <property type="term" value="F:dioxygenase activity"/>
    <property type="evidence" value="ECO:0007669"/>
    <property type="project" value="UniProtKB-KW"/>
</dbReference>
<dbReference type="Pfam" id="PF05118">
    <property type="entry name" value="Asp_Arg_Hydrox"/>
    <property type="match status" value="1"/>
</dbReference>
<sequence length="306" mass="33499">MEGGGARMQRLARGALLWHYRPLLAEGGSCTLERGQGEASLPLAESPAPLELATSVLLWGAPLLLLLLFGWHCHRVGRVPPGDGHPAPQGTPPPAPETPSPRNGRYARLREYARLYSWAGVGRVRRALREGEGGAAAERPGIQRPGLLYLPELPSAPYLPRDTQRHDVELLEGHYPLIARECERARREMAGGWAGRGGWGWHTFHLYQRGVWVPGHCRACPRTYRALTTLRSFIGSNSLGEACFALLQPGTALQGQYGLTNARLRCQLGLKTPPGCELVVGGEPQCWSEGHCLLVDDSFLHSITHN</sequence>
<protein>
    <recommendedName>
        <fullName evidence="5">Aspartyl/asparaginy/proline hydroxylase domain-containing protein</fullName>
    </recommendedName>
</protein>
<organism evidence="6 7">
    <name type="scientific">Chiloscyllium punctatum</name>
    <name type="common">Brownbanded bambooshark</name>
    <name type="synonym">Hemiscyllium punctatum</name>
    <dbReference type="NCBI Taxonomy" id="137246"/>
    <lineage>
        <taxon>Eukaryota</taxon>
        <taxon>Metazoa</taxon>
        <taxon>Chordata</taxon>
        <taxon>Craniata</taxon>
        <taxon>Vertebrata</taxon>
        <taxon>Chondrichthyes</taxon>
        <taxon>Elasmobranchii</taxon>
        <taxon>Galeomorphii</taxon>
        <taxon>Galeoidea</taxon>
        <taxon>Orectolobiformes</taxon>
        <taxon>Hemiscylliidae</taxon>
        <taxon>Chiloscyllium</taxon>
    </lineage>
</organism>
<dbReference type="EMBL" id="BEZZ01008534">
    <property type="protein sequence ID" value="GCC18198.1"/>
    <property type="molecule type" value="Genomic_DNA"/>
</dbReference>
<keyword evidence="7" id="KW-1185">Reference proteome</keyword>
<evidence type="ECO:0000256" key="1">
    <source>
        <dbReference type="ARBA" id="ARBA00007730"/>
    </source>
</evidence>
<comment type="caution">
    <text evidence="6">The sequence shown here is derived from an EMBL/GenBank/DDBJ whole genome shotgun (WGS) entry which is preliminary data.</text>
</comment>
<dbReference type="STRING" id="137246.A0A401RJ62"/>
<dbReference type="Gene3D" id="2.60.120.330">
    <property type="entry name" value="B-lactam Antibiotic, Isopenicillin N Synthase, Chain"/>
    <property type="match status" value="1"/>
</dbReference>
<proteinExistence type="inferred from homology"/>
<gene>
    <name evidence="6" type="ORF">chiPu_0022523</name>
</gene>
<reference evidence="6 7" key="1">
    <citation type="journal article" date="2018" name="Nat. Ecol. Evol.">
        <title>Shark genomes provide insights into elasmobranch evolution and the origin of vertebrates.</title>
        <authorList>
            <person name="Hara Y"/>
            <person name="Yamaguchi K"/>
            <person name="Onimaru K"/>
            <person name="Kadota M"/>
            <person name="Koyanagi M"/>
            <person name="Keeley SD"/>
            <person name="Tatsumi K"/>
            <person name="Tanaka K"/>
            <person name="Motone F"/>
            <person name="Kageyama Y"/>
            <person name="Nozu R"/>
            <person name="Adachi N"/>
            <person name="Nishimura O"/>
            <person name="Nakagawa R"/>
            <person name="Tanegashima C"/>
            <person name="Kiyatake I"/>
            <person name="Matsumoto R"/>
            <person name="Murakumo K"/>
            <person name="Nishida K"/>
            <person name="Terakita A"/>
            <person name="Kuratani S"/>
            <person name="Sato K"/>
            <person name="Hyodo S Kuraku.S."/>
        </authorList>
    </citation>
    <scope>NUCLEOTIDE SEQUENCE [LARGE SCALE GENOMIC DNA]</scope>
</reference>
<evidence type="ECO:0000313" key="7">
    <source>
        <dbReference type="Proteomes" id="UP000287033"/>
    </source>
</evidence>
<feature type="region of interest" description="Disordered" evidence="4">
    <location>
        <begin position="80"/>
        <end position="104"/>
    </location>
</feature>
<dbReference type="SUPFAM" id="SSF51197">
    <property type="entry name" value="Clavaminate synthase-like"/>
    <property type="match status" value="1"/>
</dbReference>
<feature type="non-terminal residue" evidence="6">
    <location>
        <position position="306"/>
    </location>
</feature>
<keyword evidence="2" id="KW-0223">Dioxygenase</keyword>
<evidence type="ECO:0000256" key="2">
    <source>
        <dbReference type="ARBA" id="ARBA00022964"/>
    </source>
</evidence>
<dbReference type="OrthoDB" id="438431at2759"/>
<dbReference type="AlphaFoldDB" id="A0A401RJ62"/>